<proteinExistence type="predicted"/>
<dbReference type="InterPro" id="IPR029021">
    <property type="entry name" value="Prot-tyrosine_phosphatase-like"/>
</dbReference>
<name>A0A318SYU6_9BURK</name>
<feature type="compositionally biased region" description="Polar residues" evidence="1">
    <location>
        <begin position="16"/>
        <end position="25"/>
    </location>
</feature>
<dbReference type="InterPro" id="IPR016130">
    <property type="entry name" value="Tyr_Pase_AS"/>
</dbReference>
<dbReference type="SUPFAM" id="SSF52799">
    <property type="entry name" value="(Phosphotyrosine protein) phosphatases II"/>
    <property type="match status" value="1"/>
</dbReference>
<evidence type="ECO:0000259" key="2">
    <source>
        <dbReference type="PROSITE" id="PS50056"/>
    </source>
</evidence>
<sequence length="377" mass="42622">MLDPAFSSITPFMASDESTSANSAVDAQADIESNHAKHSVPADIDGLPERRKHASSPSADSQSVLAYRQDTAERHSQLIRKFRTLMPLPASPTSLPVLAYDRSPRSTDNFRSSNDFDLPEDCNPTGWNDLYVSGSGSIASLDQLTRLNPCREHPVTVLDAREESHAIVGGYPCTWRTPNNWSNVGRSREEVLADEHDRIRLLKAQEKVQIIHRKDLKDEAPNPRMVTLNKPQIFSEEELVRAANAKYVRLTVTDHLAPRAEDVDAFIATERGMERHERLHVHCEAGLGRTSIFIVMHDMLNNAATASFEDIIRRQRAFNPGRSLDSHKDVSHKGRSDFRNDRSEFLSLFYEYAKSNPKGQPSSWSKWLDHQHREHSP</sequence>
<dbReference type="SMART" id="SM01301">
    <property type="entry name" value="PTPlike_phytase"/>
    <property type="match status" value="1"/>
</dbReference>
<feature type="domain" description="Tyrosine specific protein phosphatases" evidence="2">
    <location>
        <begin position="254"/>
        <end position="330"/>
    </location>
</feature>
<dbReference type="EMBL" id="QJTC01000009">
    <property type="protein sequence ID" value="PYE78171.1"/>
    <property type="molecule type" value="Genomic_DNA"/>
</dbReference>
<reference evidence="3 4" key="1">
    <citation type="submission" date="2018-06" db="EMBL/GenBank/DDBJ databases">
        <title>Genomic Encyclopedia of Type Strains, Phase III (KMG-III): the genomes of soil and plant-associated and newly described type strains.</title>
        <authorList>
            <person name="Whitman W."/>
        </authorList>
    </citation>
    <scope>NUCLEOTIDE SEQUENCE [LARGE SCALE GENOMIC DNA]</scope>
    <source>
        <strain evidence="3 4">CECT 7646</strain>
    </source>
</reference>
<dbReference type="NCBIfam" id="NF041348">
    <property type="entry name" value="XopH"/>
    <property type="match status" value="1"/>
</dbReference>
<dbReference type="InterPro" id="IPR000387">
    <property type="entry name" value="Tyr_Pase_dom"/>
</dbReference>
<evidence type="ECO:0000313" key="4">
    <source>
        <dbReference type="Proteomes" id="UP000247540"/>
    </source>
</evidence>
<dbReference type="Gene3D" id="3.30.70.1690">
    <property type="match status" value="1"/>
</dbReference>
<dbReference type="Gene3D" id="3.90.190.10">
    <property type="entry name" value="Protein tyrosine phosphatase superfamily"/>
    <property type="match status" value="1"/>
</dbReference>
<gene>
    <name evidence="3" type="ORF">DFQ15_10984</name>
</gene>
<keyword evidence="4" id="KW-1185">Reference proteome</keyword>
<evidence type="ECO:0000256" key="1">
    <source>
        <dbReference type="SAM" id="MobiDB-lite"/>
    </source>
</evidence>
<accession>A0A318SYU6</accession>
<dbReference type="Proteomes" id="UP000247540">
    <property type="component" value="Unassembled WGS sequence"/>
</dbReference>
<dbReference type="Pfam" id="PF14566">
    <property type="entry name" value="PTPlike_phytase"/>
    <property type="match status" value="1"/>
</dbReference>
<dbReference type="PROSITE" id="PS00383">
    <property type="entry name" value="TYR_PHOSPHATASE_1"/>
    <property type="match status" value="1"/>
</dbReference>
<feature type="compositionally biased region" description="Basic and acidic residues" evidence="1">
    <location>
        <begin position="367"/>
        <end position="377"/>
    </location>
</feature>
<feature type="region of interest" description="Disordered" evidence="1">
    <location>
        <begin position="355"/>
        <end position="377"/>
    </location>
</feature>
<feature type="compositionally biased region" description="Polar residues" evidence="1">
    <location>
        <begin position="55"/>
        <end position="64"/>
    </location>
</feature>
<organism evidence="3 4">
    <name type="scientific">Xylophilus ampelinus</name>
    <dbReference type="NCBI Taxonomy" id="54067"/>
    <lineage>
        <taxon>Bacteria</taxon>
        <taxon>Pseudomonadati</taxon>
        <taxon>Pseudomonadota</taxon>
        <taxon>Betaproteobacteria</taxon>
        <taxon>Burkholderiales</taxon>
        <taxon>Xylophilus</taxon>
    </lineage>
</organism>
<dbReference type="PROSITE" id="PS50056">
    <property type="entry name" value="TYR_PHOSPHATASE_2"/>
    <property type="match status" value="1"/>
</dbReference>
<feature type="region of interest" description="Disordered" evidence="1">
    <location>
        <begin position="14"/>
        <end position="64"/>
    </location>
</feature>
<dbReference type="AlphaFoldDB" id="A0A318SYU6"/>
<evidence type="ECO:0000313" key="3">
    <source>
        <dbReference type="EMBL" id="PYE78171.1"/>
    </source>
</evidence>
<protein>
    <submittedName>
        <fullName evidence="3">Inositol hexakisphosphate</fullName>
    </submittedName>
</protein>
<comment type="caution">
    <text evidence="3">The sequence shown here is derived from an EMBL/GenBank/DDBJ whole genome shotgun (WGS) entry which is preliminary data.</text>
</comment>